<dbReference type="PANTHER" id="PTHR10353:SF136">
    <property type="entry name" value="ARYL-PHOSPHO-BETA-D-GLUCOSIDASE BGLC"/>
    <property type="match status" value="1"/>
</dbReference>
<dbReference type="PRINTS" id="PR00131">
    <property type="entry name" value="GLHYDRLASE1"/>
</dbReference>
<dbReference type="PANTHER" id="PTHR10353">
    <property type="entry name" value="GLYCOSYL HYDROLASE"/>
    <property type="match status" value="1"/>
</dbReference>
<dbReference type="InterPro" id="IPR033132">
    <property type="entry name" value="GH_1_N_CS"/>
</dbReference>
<dbReference type="InterPro" id="IPR001360">
    <property type="entry name" value="Glyco_hydro_1"/>
</dbReference>
<dbReference type="Proteomes" id="UP001059480">
    <property type="component" value="Unassembled WGS sequence"/>
</dbReference>
<dbReference type="InterPro" id="IPR018120">
    <property type="entry name" value="Glyco_hydro_1_AS"/>
</dbReference>
<keyword evidence="7" id="KW-1185">Reference proteome</keyword>
<dbReference type="PROSITE" id="PS00572">
    <property type="entry name" value="GLYCOSYL_HYDROL_F1_1"/>
    <property type="match status" value="1"/>
</dbReference>
<dbReference type="InterPro" id="IPR017853">
    <property type="entry name" value="GH"/>
</dbReference>
<comment type="similarity">
    <text evidence="1 4">Belongs to the glycosyl hydrolase 1 family.</text>
</comment>
<dbReference type="PROSITE" id="PS00653">
    <property type="entry name" value="GLYCOSYL_HYDROL_F1_2"/>
    <property type="match status" value="1"/>
</dbReference>
<dbReference type="Gene3D" id="3.20.20.80">
    <property type="entry name" value="Glycosidases"/>
    <property type="match status" value="1"/>
</dbReference>
<evidence type="ECO:0000313" key="7">
    <source>
        <dbReference type="Proteomes" id="UP001059480"/>
    </source>
</evidence>
<gene>
    <name evidence="6" type="ORF">NPA36_07050</name>
</gene>
<dbReference type="Pfam" id="PF00232">
    <property type="entry name" value="Glyco_hydro_1"/>
    <property type="match status" value="1"/>
</dbReference>
<evidence type="ECO:0000256" key="1">
    <source>
        <dbReference type="ARBA" id="ARBA00010838"/>
    </source>
</evidence>
<evidence type="ECO:0000313" key="6">
    <source>
        <dbReference type="EMBL" id="MCQ9210305.1"/>
    </source>
</evidence>
<dbReference type="SUPFAM" id="SSF51445">
    <property type="entry name" value="(Trans)glycosidases"/>
    <property type="match status" value="1"/>
</dbReference>
<keyword evidence="5 6" id="KW-0378">Hydrolase</keyword>
<accession>A0ABT1WQH1</accession>
<reference evidence="6" key="3">
    <citation type="journal article" date="2023" name="Microbiol. Resour. Announc.">
        <title>Draft Genome Sequence of Granulicatella sp. Strain S8, Isolated from a Marine Fish, Seriola quinqueradiata.</title>
        <authorList>
            <person name="Lee M."/>
            <person name="Farooq A."/>
            <person name="Jeong J.B."/>
            <person name="Jung M.Y."/>
        </authorList>
    </citation>
    <scope>NUCLEOTIDE SEQUENCE</scope>
    <source>
        <strain evidence="6">S8</strain>
    </source>
</reference>
<protein>
    <submittedName>
        <fullName evidence="6">Glycoside hydrolase family 1 protein</fullName>
    </submittedName>
</protein>
<keyword evidence="2 5" id="KW-0326">Glycosidase</keyword>
<dbReference type="EMBL" id="JANHNZ010000006">
    <property type="protein sequence ID" value="MCQ9210305.1"/>
    <property type="molecule type" value="Genomic_DNA"/>
</dbReference>
<comment type="caution">
    <text evidence="6">The sequence shown here is derived from an EMBL/GenBank/DDBJ whole genome shotgun (WGS) entry which is preliminary data.</text>
</comment>
<organism evidence="6 7">
    <name type="scientific">Granulicatella seriolae</name>
    <dbReference type="NCBI Taxonomy" id="2967226"/>
    <lineage>
        <taxon>Bacteria</taxon>
        <taxon>Bacillati</taxon>
        <taxon>Bacillota</taxon>
        <taxon>Bacilli</taxon>
        <taxon>Lactobacillales</taxon>
        <taxon>Carnobacteriaceae</taxon>
        <taxon>Granulicatella</taxon>
    </lineage>
</organism>
<evidence type="ECO:0000256" key="3">
    <source>
        <dbReference type="PROSITE-ProRule" id="PRU10055"/>
    </source>
</evidence>
<dbReference type="RefSeq" id="WP_256945416.1">
    <property type="nucleotide sequence ID" value="NZ_JANHNZ010000006.1"/>
</dbReference>
<evidence type="ECO:0000256" key="2">
    <source>
        <dbReference type="ARBA" id="ARBA00023295"/>
    </source>
</evidence>
<proteinExistence type="inferred from homology"/>
<evidence type="ECO:0000256" key="5">
    <source>
        <dbReference type="RuleBase" id="RU004468"/>
    </source>
</evidence>
<feature type="active site" description="Nucleophile" evidence="3">
    <location>
        <position position="378"/>
    </location>
</feature>
<dbReference type="GO" id="GO:0016787">
    <property type="term" value="F:hydrolase activity"/>
    <property type="evidence" value="ECO:0007669"/>
    <property type="project" value="UniProtKB-KW"/>
</dbReference>
<name>A0ABT1WQH1_9LACT</name>
<sequence>MQDEILSGFPPNFLWGSASAAYQVEGAWNIDGKSESVWDCFVRIEGKTFKNTNGEIAVDHYHRFKEDIKLMAEQGLKAYRFSIAWTRIFPNGRGDVNQSGIDFYMNLIDELRKNKIEPIVTLYHWDLPQILQDEYGGWESRKIIPDFVNYAKTLFEAFNGKVKYWISLNEQNIFTSFGWQQALHPPGKTNDKLFYQVNHIANLVNAATINIFHELNISGQIGPSFAYTPQYSYNSDPINVLAAENAEELTANFWLDVYLYGSYPHAAVSYLRKQGVMPKITKEDEILLKSAKPDFIGINYYQSSTNSYNPLGGVGRGNLNTTGKKGSVKESGVPGVYKKVVNPYTNRTNWDWEIDPIGLRIAIRRLTSRYRMPILITENGLGEYDKIENGKVHDYYRINYLSAHVTAIQEAISDGANVLGYCTWSYTDLLSWLNGYQKRYGFIYVDQDETQNGSQVRYKKDSYYWYKNLIEKHSELTNRKVKCE</sequence>
<reference evidence="6" key="2">
    <citation type="journal article" date="2023" name="Curr. Microbiol.">
        <title>Granulicatella seriolae sp. nov., a Novel Facultative Anaerobe Isolated from Yellowtail Marine Fish.</title>
        <authorList>
            <person name="Lee M."/>
            <person name="Choi Y.J."/>
            <person name="Farooq A."/>
            <person name="Jeong J.B."/>
            <person name="Jung M.Y."/>
        </authorList>
    </citation>
    <scope>NUCLEOTIDE SEQUENCE</scope>
    <source>
        <strain evidence="6">S8</strain>
    </source>
</reference>
<evidence type="ECO:0000256" key="4">
    <source>
        <dbReference type="RuleBase" id="RU003690"/>
    </source>
</evidence>
<reference evidence="6" key="1">
    <citation type="submission" date="2022-07" db="EMBL/GenBank/DDBJ databases">
        <authorList>
            <person name="Jung M.-Y."/>
            <person name="Lee M."/>
        </authorList>
    </citation>
    <scope>NUCLEOTIDE SEQUENCE</scope>
    <source>
        <strain evidence="6">S8</strain>
    </source>
</reference>